<keyword evidence="2" id="KW-0472">Membrane</keyword>
<dbReference type="EMBL" id="JBDJPC010000001">
    <property type="protein sequence ID" value="KAL1518202.1"/>
    <property type="molecule type" value="Genomic_DNA"/>
</dbReference>
<feature type="transmembrane region" description="Helical" evidence="2">
    <location>
        <begin position="44"/>
        <end position="64"/>
    </location>
</feature>
<keyword evidence="2" id="KW-0812">Transmembrane</keyword>
<name>A0ABD1FG31_HYPHA</name>
<comment type="caution">
    <text evidence="3">The sequence shown here is derived from an EMBL/GenBank/DDBJ whole genome shotgun (WGS) entry which is preliminary data.</text>
</comment>
<feature type="compositionally biased region" description="Low complexity" evidence="1">
    <location>
        <begin position="375"/>
        <end position="390"/>
    </location>
</feature>
<gene>
    <name evidence="3" type="ORF">ABEB36_001863</name>
</gene>
<protein>
    <submittedName>
        <fullName evidence="3">Uncharacterized protein</fullName>
    </submittedName>
</protein>
<feature type="transmembrane region" description="Helical" evidence="2">
    <location>
        <begin position="76"/>
        <end position="95"/>
    </location>
</feature>
<evidence type="ECO:0000313" key="4">
    <source>
        <dbReference type="Proteomes" id="UP001566132"/>
    </source>
</evidence>
<feature type="compositionally biased region" description="Acidic residues" evidence="1">
    <location>
        <begin position="322"/>
        <end position="331"/>
    </location>
</feature>
<dbReference type="AlphaFoldDB" id="A0ABD1FG31"/>
<feature type="transmembrane region" description="Helical" evidence="2">
    <location>
        <begin position="115"/>
        <end position="137"/>
    </location>
</feature>
<evidence type="ECO:0000256" key="2">
    <source>
        <dbReference type="SAM" id="Phobius"/>
    </source>
</evidence>
<reference evidence="3 4" key="1">
    <citation type="submission" date="2024-05" db="EMBL/GenBank/DDBJ databases">
        <title>Genetic variation in Jamaican populations of the coffee berry borer (Hypothenemus hampei).</title>
        <authorList>
            <person name="Errbii M."/>
            <person name="Myrie A."/>
        </authorList>
    </citation>
    <scope>NUCLEOTIDE SEQUENCE [LARGE SCALE GENOMIC DNA]</scope>
    <source>
        <strain evidence="3">JA-Hopewell-2020-01-JO</strain>
        <tissue evidence="3">Whole body</tissue>
    </source>
</reference>
<feature type="compositionally biased region" description="Basic and acidic residues" evidence="1">
    <location>
        <begin position="391"/>
        <end position="400"/>
    </location>
</feature>
<feature type="region of interest" description="Disordered" evidence="1">
    <location>
        <begin position="367"/>
        <end position="465"/>
    </location>
</feature>
<feature type="region of interest" description="Disordered" evidence="1">
    <location>
        <begin position="315"/>
        <end position="344"/>
    </location>
</feature>
<feature type="compositionally biased region" description="Polar residues" evidence="1">
    <location>
        <begin position="433"/>
        <end position="445"/>
    </location>
</feature>
<keyword evidence="2" id="KW-1133">Transmembrane helix</keyword>
<organism evidence="3 4">
    <name type="scientific">Hypothenemus hampei</name>
    <name type="common">Coffee berry borer</name>
    <dbReference type="NCBI Taxonomy" id="57062"/>
    <lineage>
        <taxon>Eukaryota</taxon>
        <taxon>Metazoa</taxon>
        <taxon>Ecdysozoa</taxon>
        <taxon>Arthropoda</taxon>
        <taxon>Hexapoda</taxon>
        <taxon>Insecta</taxon>
        <taxon>Pterygota</taxon>
        <taxon>Neoptera</taxon>
        <taxon>Endopterygota</taxon>
        <taxon>Coleoptera</taxon>
        <taxon>Polyphaga</taxon>
        <taxon>Cucujiformia</taxon>
        <taxon>Curculionidae</taxon>
        <taxon>Scolytinae</taxon>
        <taxon>Hypothenemus</taxon>
    </lineage>
</organism>
<sequence length="711" mass="78122">MVAGCKKLWIALQLLWGTLYVVCGSFQLMGVIFCLVVIRELSLYSVLVAGSWNIVMGIAGITWSCIGPRARKKQEILLYLAFSVLSVNTVTAVLTEWDLYFFDMSKLSSAYSNHALINCAIFVIRIAVATVIVVAFLDCQFAFCSIQTFSECDKTNEARTTHEQVSDIEYIIPRHDSVKVAGGKLPQRYETYGQSWVFDTTEAGTSNGMTPSSGKAHMQNGLAKNPLGRPKVPMKNVTQILENPVVHVDEVSDDSTSHSDRKIVHMKSFSRSTSPVILSNTSSQISLNQATPPISEYLEKLTEPQIYRSRLNTVVSRKSQEEEAAAAEEEEKEGHYQSPQTLIKPVATSQEPVHYSSSLMKELQKAISNKNKVPSNGSSSQSESQSPSRSSDVEFSKELEAALQLIQDLESPNTPGATSQKTKSMRSEKTLSPDGSLTEISSPTDDSVIMRKEPSLSPELKSGKQGVPATARTFFYYHPDSQSTSGYSSPSHVPTPINWSTTSSLNGSQRDIIILSPPKPTISYHIHQNNQSKSAATVISLFTTTTPQSSAPVSLERASGKGEKVKSVSLVEIAGDHLATTVRLNNSSNCGLKRKSSSISAKGWSVMSSLLRRRRSPAIVGSTDMPKLCAELEDAIIKSESLAYLTEEELIARARRNDEMLRVRNHKTNHNTLVLEMVVGGTFSLRDIFSIGRQSVEFISRISFSFGFTEN</sequence>
<proteinExistence type="predicted"/>
<evidence type="ECO:0000256" key="1">
    <source>
        <dbReference type="SAM" id="MobiDB-lite"/>
    </source>
</evidence>
<dbReference type="Proteomes" id="UP001566132">
    <property type="component" value="Unassembled WGS sequence"/>
</dbReference>
<feature type="transmembrane region" description="Helical" evidence="2">
    <location>
        <begin position="12"/>
        <end position="38"/>
    </location>
</feature>
<accession>A0ABD1FG31</accession>
<feature type="compositionally biased region" description="Polar residues" evidence="1">
    <location>
        <begin position="410"/>
        <end position="422"/>
    </location>
</feature>
<keyword evidence="4" id="KW-1185">Reference proteome</keyword>
<evidence type="ECO:0000313" key="3">
    <source>
        <dbReference type="EMBL" id="KAL1518202.1"/>
    </source>
</evidence>